<dbReference type="VEuPathDB" id="AmoebaDB:DICPUDRAFT_82455"/>
<evidence type="ECO:0000313" key="3">
    <source>
        <dbReference type="EMBL" id="EGC31672.1"/>
    </source>
</evidence>
<sequence>MEPITPVSSSSHSPNGASPNYKDDIGIYDDNVYLNQYFSNNMVNGFSIELIPKGSTRNYFSNAYPPKIGHLVSEETYQKLIKKLNKAYFPLYLYITTTILIIVSIGSIYPFILYHDYSLDLTCTLLVILNVVTLYMIYRTFYPSMIKNIIKKNILERLDKFNKKNELITLSLEVKEGEQYGKTKDNITVKITVHPQKSMIQYVTPKTPQQPPTTPMEIVSIPIAPPPPPPFILNPLPTSPLSLPETPQTHGQAPPLVYHHVNAPIVPIHAIEISEPISSQV</sequence>
<evidence type="ECO:0000256" key="1">
    <source>
        <dbReference type="SAM" id="MobiDB-lite"/>
    </source>
</evidence>
<evidence type="ECO:0000313" key="4">
    <source>
        <dbReference type="Proteomes" id="UP000001064"/>
    </source>
</evidence>
<dbReference type="RefSeq" id="XP_003291803.1">
    <property type="nucleotide sequence ID" value="XM_003291755.1"/>
</dbReference>
<accession>F0ZWK2</accession>
<dbReference type="AlphaFoldDB" id="F0ZWK2"/>
<dbReference type="InParanoid" id="F0ZWK2"/>
<feature type="transmembrane region" description="Helical" evidence="2">
    <location>
        <begin position="118"/>
        <end position="138"/>
    </location>
</feature>
<dbReference type="EMBL" id="GL871238">
    <property type="protein sequence ID" value="EGC31672.1"/>
    <property type="molecule type" value="Genomic_DNA"/>
</dbReference>
<feature type="compositionally biased region" description="Low complexity" evidence="1">
    <location>
        <begin position="1"/>
        <end position="19"/>
    </location>
</feature>
<proteinExistence type="predicted"/>
<keyword evidence="2" id="KW-0472">Membrane</keyword>
<protein>
    <submittedName>
        <fullName evidence="3">Uncharacterized protein</fullName>
    </submittedName>
</protein>
<gene>
    <name evidence="3" type="ORF">DICPUDRAFT_82455</name>
</gene>
<evidence type="ECO:0000256" key="2">
    <source>
        <dbReference type="SAM" id="Phobius"/>
    </source>
</evidence>
<reference evidence="4" key="1">
    <citation type="journal article" date="2011" name="Genome Biol.">
        <title>Comparative genomics of the social amoebae Dictyostelium discoideum and Dictyostelium purpureum.</title>
        <authorList>
            <consortium name="US DOE Joint Genome Institute (JGI-PGF)"/>
            <person name="Sucgang R."/>
            <person name="Kuo A."/>
            <person name="Tian X."/>
            <person name="Salerno W."/>
            <person name="Parikh A."/>
            <person name="Feasley C.L."/>
            <person name="Dalin E."/>
            <person name="Tu H."/>
            <person name="Huang E."/>
            <person name="Barry K."/>
            <person name="Lindquist E."/>
            <person name="Shapiro H."/>
            <person name="Bruce D."/>
            <person name="Schmutz J."/>
            <person name="Salamov A."/>
            <person name="Fey P."/>
            <person name="Gaudet P."/>
            <person name="Anjard C."/>
            <person name="Babu M.M."/>
            <person name="Basu S."/>
            <person name="Bushmanova Y."/>
            <person name="van der Wel H."/>
            <person name="Katoh-Kurasawa M."/>
            <person name="Dinh C."/>
            <person name="Coutinho P.M."/>
            <person name="Saito T."/>
            <person name="Elias M."/>
            <person name="Schaap P."/>
            <person name="Kay R.R."/>
            <person name="Henrissat B."/>
            <person name="Eichinger L."/>
            <person name="Rivero F."/>
            <person name="Putnam N.H."/>
            <person name="West C.M."/>
            <person name="Loomis W.F."/>
            <person name="Chisholm R.L."/>
            <person name="Shaulsky G."/>
            <person name="Strassmann J.E."/>
            <person name="Queller D.C."/>
            <person name="Kuspa A."/>
            <person name="Grigoriev I.V."/>
        </authorList>
    </citation>
    <scope>NUCLEOTIDE SEQUENCE [LARGE SCALE GENOMIC DNA]</scope>
    <source>
        <strain evidence="4">QSDP1</strain>
    </source>
</reference>
<keyword evidence="2" id="KW-0812">Transmembrane</keyword>
<dbReference type="GeneID" id="10505543"/>
<name>F0ZWK2_DICPU</name>
<organism evidence="3 4">
    <name type="scientific">Dictyostelium purpureum</name>
    <name type="common">Slime mold</name>
    <dbReference type="NCBI Taxonomy" id="5786"/>
    <lineage>
        <taxon>Eukaryota</taxon>
        <taxon>Amoebozoa</taxon>
        <taxon>Evosea</taxon>
        <taxon>Eumycetozoa</taxon>
        <taxon>Dictyostelia</taxon>
        <taxon>Dictyosteliales</taxon>
        <taxon>Dictyosteliaceae</taxon>
        <taxon>Dictyostelium</taxon>
    </lineage>
</organism>
<keyword evidence="2" id="KW-1133">Transmembrane helix</keyword>
<dbReference type="KEGG" id="dpp:DICPUDRAFT_82455"/>
<feature type="region of interest" description="Disordered" evidence="1">
    <location>
        <begin position="1"/>
        <end position="22"/>
    </location>
</feature>
<keyword evidence="4" id="KW-1185">Reference proteome</keyword>
<feature type="transmembrane region" description="Helical" evidence="2">
    <location>
        <begin position="91"/>
        <end position="112"/>
    </location>
</feature>
<dbReference type="Proteomes" id="UP000001064">
    <property type="component" value="Unassembled WGS sequence"/>
</dbReference>